<evidence type="ECO:0000259" key="1">
    <source>
        <dbReference type="Pfam" id="PF00646"/>
    </source>
</evidence>
<reference evidence="3 4" key="1">
    <citation type="submission" date="2017-09" db="EMBL/GenBank/DDBJ databases">
        <title>WGS assembly of Aquilegia coerulea Goldsmith.</title>
        <authorList>
            <person name="Hodges S."/>
            <person name="Kramer E."/>
            <person name="Nordborg M."/>
            <person name="Tomkins J."/>
            <person name="Borevitz J."/>
            <person name="Derieg N."/>
            <person name="Yan J."/>
            <person name="Mihaltcheva S."/>
            <person name="Hayes R.D."/>
            <person name="Rokhsar D."/>
        </authorList>
    </citation>
    <scope>NUCLEOTIDE SEQUENCE [LARGE SCALE GENOMIC DNA]</scope>
    <source>
        <strain evidence="4">cv. Goldsmith</strain>
    </source>
</reference>
<dbReference type="PANTHER" id="PTHR33127">
    <property type="entry name" value="TRANSMEMBRANE PROTEIN"/>
    <property type="match status" value="1"/>
</dbReference>
<dbReference type="InterPro" id="IPR005174">
    <property type="entry name" value="KIB1-4_b-propeller"/>
</dbReference>
<dbReference type="EMBL" id="KZ305055">
    <property type="protein sequence ID" value="PIA34179.1"/>
    <property type="molecule type" value="Genomic_DNA"/>
</dbReference>
<dbReference type="InterPro" id="IPR001810">
    <property type="entry name" value="F-box_dom"/>
</dbReference>
<dbReference type="SUPFAM" id="SSF50998">
    <property type="entry name" value="Quinoprotein alcohol dehydrogenase-like"/>
    <property type="match status" value="1"/>
</dbReference>
<evidence type="ECO:0008006" key="5">
    <source>
        <dbReference type="Google" id="ProtNLM"/>
    </source>
</evidence>
<name>A0A2G5CSE3_AQUCA</name>
<dbReference type="FunCoup" id="A0A2G5CSE3">
    <property type="interactions" value="991"/>
</dbReference>
<evidence type="ECO:0000313" key="4">
    <source>
        <dbReference type="Proteomes" id="UP000230069"/>
    </source>
</evidence>
<organism evidence="3 4">
    <name type="scientific">Aquilegia coerulea</name>
    <name type="common">Rocky mountain columbine</name>
    <dbReference type="NCBI Taxonomy" id="218851"/>
    <lineage>
        <taxon>Eukaryota</taxon>
        <taxon>Viridiplantae</taxon>
        <taxon>Streptophyta</taxon>
        <taxon>Embryophyta</taxon>
        <taxon>Tracheophyta</taxon>
        <taxon>Spermatophyta</taxon>
        <taxon>Magnoliopsida</taxon>
        <taxon>Ranunculales</taxon>
        <taxon>Ranunculaceae</taxon>
        <taxon>Thalictroideae</taxon>
        <taxon>Aquilegia</taxon>
    </lineage>
</organism>
<evidence type="ECO:0000259" key="2">
    <source>
        <dbReference type="Pfam" id="PF03478"/>
    </source>
</evidence>
<dbReference type="InParanoid" id="A0A2G5CSE3"/>
<accession>A0A2G5CSE3</accession>
<sequence length="529" mass="60135">MIVIHDIYDTFVFMEPHDVIGKVPDFTRSTMLKTLGSYLVESCREIFQVCLIGVVVEAVEDYKIETLDVFKLDLSTMSWVKVESLGDRIFLLGQSSTSISATEVGLEGNCIYFCPPKSTSLCKFDMDDGTITTTIHGPKKFRYWSGPLWMVPVAVPDCRLQVKKDTTKIEDSKGEGNQEISWKDLPRELLGLILSSLSFGDCIRIRLTCESWMSITPPLRSNNLHIPPESGHLVPWLMCFPKKNHSVYKIYHPIYSGGYTNNIPELAGAIIRNARCGWLLISRGDTCIFFFNPFTLEIINLPDFDEKEDLKNMSFSNPPTSSDFIVIGLSSFVMLVYRKSENTWRRYFLGLPYEVTLSACNPVFYEGIFYFLCKDGKLGLFNPDVIKENQMLVFRNSNFFSTSSTEPDSMKSIGSYIVECDGAILSVFVGRRGKPVSVFKLDKSRMKWNRLETLGDNVLFLSHTASALIPAPLKGIENRIYFPRFQGEDNVFYSLSTCKYHWFGCKNSGVEDWLNTSGHMDCTWIQSTN</sequence>
<dbReference type="Proteomes" id="UP000230069">
    <property type="component" value="Unassembled WGS sequence"/>
</dbReference>
<dbReference type="Gene3D" id="1.20.1280.50">
    <property type="match status" value="1"/>
</dbReference>
<keyword evidence="4" id="KW-1185">Reference proteome</keyword>
<feature type="domain" description="F-box" evidence="1">
    <location>
        <begin position="182"/>
        <end position="215"/>
    </location>
</feature>
<dbReference type="PANTHER" id="PTHR33127:SF5">
    <property type="entry name" value="TRANSMEMBRANE PROTEIN"/>
    <property type="match status" value="1"/>
</dbReference>
<proteinExistence type="predicted"/>
<dbReference type="STRING" id="218851.A0A2G5CSE3"/>
<dbReference type="Pfam" id="PF00646">
    <property type="entry name" value="F-box"/>
    <property type="match status" value="1"/>
</dbReference>
<feature type="domain" description="KIB1-4 beta-propeller" evidence="2">
    <location>
        <begin position="33"/>
        <end position="117"/>
    </location>
</feature>
<dbReference type="OrthoDB" id="1863935at2759"/>
<dbReference type="AlphaFoldDB" id="A0A2G5CSE3"/>
<dbReference type="SUPFAM" id="SSF81383">
    <property type="entry name" value="F-box domain"/>
    <property type="match status" value="1"/>
</dbReference>
<dbReference type="Pfam" id="PF03478">
    <property type="entry name" value="Beta-prop_KIB1-4"/>
    <property type="match status" value="2"/>
</dbReference>
<gene>
    <name evidence="3" type="ORF">AQUCO_03800038v1</name>
</gene>
<dbReference type="InterPro" id="IPR011047">
    <property type="entry name" value="Quinoprotein_ADH-like_sf"/>
</dbReference>
<dbReference type="InterPro" id="IPR036047">
    <property type="entry name" value="F-box-like_dom_sf"/>
</dbReference>
<protein>
    <recommendedName>
        <fullName evidence="5">F-box domain-containing protein</fullName>
    </recommendedName>
</protein>
<evidence type="ECO:0000313" key="3">
    <source>
        <dbReference type="EMBL" id="PIA34179.1"/>
    </source>
</evidence>
<feature type="domain" description="KIB1-4 beta-propeller" evidence="2">
    <location>
        <begin position="262"/>
        <end position="483"/>
    </location>
</feature>